<protein>
    <submittedName>
        <fullName evidence="2">Uncharacterized protein</fullName>
    </submittedName>
</protein>
<dbReference type="RefSeq" id="WP_221461637.1">
    <property type="nucleotide sequence ID" value="NZ_JACHJP010000011.1"/>
</dbReference>
<evidence type="ECO:0000313" key="2">
    <source>
        <dbReference type="EMBL" id="MBB4919725.1"/>
    </source>
</evidence>
<accession>A0A7W7VRT0</accession>
<keyword evidence="3" id="KW-1185">Reference proteome</keyword>
<gene>
    <name evidence="2" type="ORF">FHS44_006869</name>
</gene>
<dbReference type="Proteomes" id="UP000552644">
    <property type="component" value="Unassembled WGS sequence"/>
</dbReference>
<sequence>MAPLGVSDLQSGISATGNAGRTTPMPKKTGDDPYGYDPKTDTVRVRRHDLARLLLEFRSLAERQEPQSWSHMHDYDRSFERLADAVDAGDQVFHGHRYKGPDYRMRCSLSPAYEWPEKAPYDGGEVSTVQVIGHGSHYVPNAAGGRHQALCGLWWAPEEGKPIEGEPSCPECRREPLLVRFLRSPA</sequence>
<evidence type="ECO:0000256" key="1">
    <source>
        <dbReference type="SAM" id="MobiDB-lite"/>
    </source>
</evidence>
<comment type="caution">
    <text evidence="2">The sequence shown here is derived from an EMBL/GenBank/DDBJ whole genome shotgun (WGS) entry which is preliminary data.</text>
</comment>
<organism evidence="2 3">
    <name type="scientific">Streptosporangium saharense</name>
    <dbReference type="NCBI Taxonomy" id="1706840"/>
    <lineage>
        <taxon>Bacteria</taxon>
        <taxon>Bacillati</taxon>
        <taxon>Actinomycetota</taxon>
        <taxon>Actinomycetes</taxon>
        <taxon>Streptosporangiales</taxon>
        <taxon>Streptosporangiaceae</taxon>
        <taxon>Streptosporangium</taxon>
    </lineage>
</organism>
<dbReference type="EMBL" id="JACHJP010000011">
    <property type="protein sequence ID" value="MBB4919725.1"/>
    <property type="molecule type" value="Genomic_DNA"/>
</dbReference>
<feature type="compositionally biased region" description="Polar residues" evidence="1">
    <location>
        <begin position="8"/>
        <end position="21"/>
    </location>
</feature>
<feature type="region of interest" description="Disordered" evidence="1">
    <location>
        <begin position="1"/>
        <end position="41"/>
    </location>
</feature>
<name>A0A7W7VRT0_9ACTN</name>
<evidence type="ECO:0000313" key="3">
    <source>
        <dbReference type="Proteomes" id="UP000552644"/>
    </source>
</evidence>
<reference evidence="2 3" key="1">
    <citation type="submission" date="2020-08" db="EMBL/GenBank/DDBJ databases">
        <title>Genomic Encyclopedia of Type Strains, Phase III (KMG-III): the genomes of soil and plant-associated and newly described type strains.</title>
        <authorList>
            <person name="Whitman W."/>
        </authorList>
    </citation>
    <scope>NUCLEOTIDE SEQUENCE [LARGE SCALE GENOMIC DNA]</scope>
    <source>
        <strain evidence="2 3">CECT 8840</strain>
    </source>
</reference>
<dbReference type="AlphaFoldDB" id="A0A7W7VRT0"/>
<proteinExistence type="predicted"/>